<feature type="region of interest" description="Disordered" evidence="1">
    <location>
        <begin position="23"/>
        <end position="67"/>
    </location>
</feature>
<feature type="region of interest" description="Disordered" evidence="1">
    <location>
        <begin position="185"/>
        <end position="227"/>
    </location>
</feature>
<reference evidence="2" key="1">
    <citation type="journal article" date="2020" name="bioRxiv">
        <title>Comparative genomics of Chlamydomonas.</title>
        <authorList>
            <person name="Craig R.J."/>
            <person name="Hasan A.R."/>
            <person name="Ness R.W."/>
            <person name="Keightley P.D."/>
        </authorList>
    </citation>
    <scope>NUCLEOTIDE SEQUENCE</scope>
    <source>
        <strain evidence="2">CCAP 11/70</strain>
    </source>
</reference>
<dbReference type="Proteomes" id="UP000612055">
    <property type="component" value="Unassembled WGS sequence"/>
</dbReference>
<feature type="compositionally biased region" description="Low complexity" evidence="1">
    <location>
        <begin position="202"/>
        <end position="212"/>
    </location>
</feature>
<organism evidence="2 3">
    <name type="scientific">Edaphochlamys debaryana</name>
    <dbReference type="NCBI Taxonomy" id="47281"/>
    <lineage>
        <taxon>Eukaryota</taxon>
        <taxon>Viridiplantae</taxon>
        <taxon>Chlorophyta</taxon>
        <taxon>core chlorophytes</taxon>
        <taxon>Chlorophyceae</taxon>
        <taxon>CS clade</taxon>
        <taxon>Chlamydomonadales</taxon>
        <taxon>Chlamydomonadales incertae sedis</taxon>
        <taxon>Edaphochlamys</taxon>
    </lineage>
</organism>
<dbReference type="EMBL" id="JAEHOE010000031">
    <property type="protein sequence ID" value="KAG2494392.1"/>
    <property type="molecule type" value="Genomic_DNA"/>
</dbReference>
<feature type="compositionally biased region" description="Pro residues" evidence="1">
    <location>
        <begin position="400"/>
        <end position="410"/>
    </location>
</feature>
<accession>A0A835Y396</accession>
<sequence>MSGGNAPPSLLAPWAASASPAWLGRPCPPSITAQPPRSGAGTRTLLLSSGVSPCDDTQPATARSDGGYAEVEELRALTAGLPRLRVGTPMSSAGHSTGLGERLTRMQLQRVMAARHSADFAHRASGSPIAVQRHPTKHFGPGPSPYSSPAGTAHQQHWTRYHGSAGGGDEAGGFCSSATMIPAAAASSASPHHPDRRRATARRQAGGAPTAPRWEKATESPLAHDKRSLGAFTANALADGADMEVEPELGLQARGRDWRGLLAGASLADDSIASSLTRSHSGSEPQLGRRLGRPRPWPAAAVLPAAPSPPAVTAAYARGYRAGGSMAQNQAATAWGSLEAAPGVFMASSAAAASRLRQSSLKALSPNRPASADISMPGLPWSSPGHGYSGLAADRQGAAQPPPPLGPLAPAPTGASGRAATGLEWQVPEQLGEGCSLGSALLASHSAEHVLFQHTWAPPDAGVSAQARPGMQGAAGPPFLSPVSPYPRPQPYSQPCPAEPLPPQPGPRLSAGSSDRTSSAGAWGPGALVWDHHTPPQPPQSPEPHYPAAPAGWAAISAPHDPSAVPHALLLGVGAPPGCGQESVGALLSAATPGLQARVPGSRQPSGSGSRDTPPRFDALMSDAVVQVPSCMADSGSPFLPDPAPELALQLPTPPVAPYEPLTLTHSTPLQGAAAALESEAQAQAQGLESPEPDLLPPDRPSEYGYLLDALMDGGLCPGERLFDDDTDDDLLVGRGLQHAPSLLEGAAGAAGSACAVEGVVLGRQHGAGPSDGGAGSLQLGGGCAEVEGLPCGLQQFFSEEAPCVSAGGMGGRGDEDMGLG</sequence>
<feature type="compositionally biased region" description="Polar residues" evidence="1">
    <location>
        <begin position="511"/>
        <end position="520"/>
    </location>
</feature>
<feature type="compositionally biased region" description="Low complexity" evidence="1">
    <location>
        <begin position="678"/>
        <end position="690"/>
    </location>
</feature>
<feature type="compositionally biased region" description="Pro residues" evidence="1">
    <location>
        <begin position="535"/>
        <end position="547"/>
    </location>
</feature>
<feature type="region of interest" description="Disordered" evidence="1">
    <location>
        <begin position="678"/>
        <end position="703"/>
    </location>
</feature>
<evidence type="ECO:0000313" key="2">
    <source>
        <dbReference type="EMBL" id="KAG2494392.1"/>
    </source>
</evidence>
<evidence type="ECO:0000313" key="3">
    <source>
        <dbReference type="Proteomes" id="UP000612055"/>
    </source>
</evidence>
<name>A0A835Y396_9CHLO</name>
<feature type="compositionally biased region" description="Low complexity" evidence="1">
    <location>
        <begin position="600"/>
        <end position="611"/>
    </location>
</feature>
<feature type="compositionally biased region" description="Pro residues" evidence="1">
    <location>
        <begin position="484"/>
        <end position="506"/>
    </location>
</feature>
<feature type="region of interest" description="Disordered" evidence="1">
    <location>
        <begin position="462"/>
        <end position="559"/>
    </location>
</feature>
<feature type="compositionally biased region" description="Basic and acidic residues" evidence="1">
    <location>
        <begin position="213"/>
        <end position="227"/>
    </location>
</feature>
<comment type="caution">
    <text evidence="2">The sequence shown here is derived from an EMBL/GenBank/DDBJ whole genome shotgun (WGS) entry which is preliminary data.</text>
</comment>
<proteinExistence type="predicted"/>
<feature type="compositionally biased region" description="Low complexity" evidence="1">
    <location>
        <begin position="548"/>
        <end position="559"/>
    </location>
</feature>
<gene>
    <name evidence="2" type="ORF">HYH03_007445</name>
</gene>
<evidence type="ECO:0000256" key="1">
    <source>
        <dbReference type="SAM" id="MobiDB-lite"/>
    </source>
</evidence>
<protein>
    <submittedName>
        <fullName evidence="2">Uncharacterized protein</fullName>
    </submittedName>
</protein>
<keyword evidence="3" id="KW-1185">Reference proteome</keyword>
<feature type="region of interest" description="Disordered" evidence="1">
    <location>
        <begin position="595"/>
        <end position="616"/>
    </location>
</feature>
<dbReference type="AlphaFoldDB" id="A0A835Y396"/>
<feature type="region of interest" description="Disordered" evidence="1">
    <location>
        <begin position="274"/>
        <end position="295"/>
    </location>
</feature>
<feature type="region of interest" description="Disordered" evidence="1">
    <location>
        <begin position="385"/>
        <end position="418"/>
    </location>
</feature>